<organism evidence="3 4">
    <name type="scientific">Crateriforma conspicua</name>
    <dbReference type="NCBI Taxonomy" id="2527996"/>
    <lineage>
        <taxon>Bacteria</taxon>
        <taxon>Pseudomonadati</taxon>
        <taxon>Planctomycetota</taxon>
        <taxon>Planctomycetia</taxon>
        <taxon>Planctomycetales</taxon>
        <taxon>Planctomycetaceae</taxon>
        <taxon>Crateriforma</taxon>
    </lineage>
</organism>
<dbReference type="PANTHER" id="PTHR36453:SF1">
    <property type="entry name" value="RIGHT HANDED BETA HELIX DOMAIN-CONTAINING PROTEIN"/>
    <property type="match status" value="1"/>
</dbReference>
<dbReference type="Pfam" id="PF13229">
    <property type="entry name" value="Beta_helix"/>
    <property type="match status" value="2"/>
</dbReference>
<protein>
    <recommendedName>
        <fullName evidence="2">Right handed beta helix domain-containing protein</fullName>
    </recommendedName>
</protein>
<dbReference type="OrthoDB" id="9791852at2"/>
<reference evidence="3 4" key="1">
    <citation type="submission" date="2019-02" db="EMBL/GenBank/DDBJ databases">
        <title>Deep-cultivation of Planctomycetes and their phenomic and genomic characterization uncovers novel biology.</title>
        <authorList>
            <person name="Wiegand S."/>
            <person name="Jogler M."/>
            <person name="Boedeker C."/>
            <person name="Pinto D."/>
            <person name="Vollmers J."/>
            <person name="Rivas-Marin E."/>
            <person name="Kohn T."/>
            <person name="Peeters S.H."/>
            <person name="Heuer A."/>
            <person name="Rast P."/>
            <person name="Oberbeckmann S."/>
            <person name="Bunk B."/>
            <person name="Jeske O."/>
            <person name="Meyerdierks A."/>
            <person name="Storesund J.E."/>
            <person name="Kallscheuer N."/>
            <person name="Luecker S."/>
            <person name="Lage O.M."/>
            <person name="Pohl T."/>
            <person name="Merkel B.J."/>
            <person name="Hornburger P."/>
            <person name="Mueller R.-W."/>
            <person name="Bruemmer F."/>
            <person name="Labrenz M."/>
            <person name="Spormann A.M."/>
            <person name="Op Den Camp H."/>
            <person name="Overmann J."/>
            <person name="Amann R."/>
            <person name="Jetten M.S.M."/>
            <person name="Mascher T."/>
            <person name="Medema M.H."/>
            <person name="Devos D.P."/>
            <person name="Kaster A.-K."/>
            <person name="Ovreas L."/>
            <person name="Rohde M."/>
            <person name="Galperin M.Y."/>
            <person name="Jogler C."/>
        </authorList>
    </citation>
    <scope>NUCLEOTIDE SEQUENCE [LARGE SCALE GENOMIC DNA]</scope>
    <source>
        <strain evidence="3 4">Pan14r</strain>
    </source>
</reference>
<feature type="domain" description="Right handed beta helix" evidence="2">
    <location>
        <begin position="456"/>
        <end position="592"/>
    </location>
</feature>
<name>A0A5C5Y188_9PLAN</name>
<dbReference type="InterPro" id="IPR006626">
    <property type="entry name" value="PbH1"/>
</dbReference>
<keyword evidence="4" id="KW-1185">Reference proteome</keyword>
<dbReference type="Gene3D" id="2.160.20.10">
    <property type="entry name" value="Single-stranded right-handed beta-helix, Pectin lyase-like"/>
    <property type="match status" value="2"/>
</dbReference>
<dbReference type="SUPFAM" id="SSF51126">
    <property type="entry name" value="Pectin lyase-like"/>
    <property type="match status" value="1"/>
</dbReference>
<dbReference type="RefSeq" id="WP_146438571.1">
    <property type="nucleotide sequence ID" value="NZ_SJPL01000001.1"/>
</dbReference>
<evidence type="ECO:0000313" key="4">
    <source>
        <dbReference type="Proteomes" id="UP000317238"/>
    </source>
</evidence>
<dbReference type="PANTHER" id="PTHR36453">
    <property type="entry name" value="SECRETED PROTEIN-RELATED"/>
    <property type="match status" value="1"/>
</dbReference>
<feature type="domain" description="Right handed beta helix" evidence="2">
    <location>
        <begin position="358"/>
        <end position="443"/>
    </location>
</feature>
<accession>A0A5C5Y188</accession>
<dbReference type="EMBL" id="SJPL01000001">
    <property type="protein sequence ID" value="TWT68900.1"/>
    <property type="molecule type" value="Genomic_DNA"/>
</dbReference>
<dbReference type="InterPro" id="IPR012334">
    <property type="entry name" value="Pectin_lyas_fold"/>
</dbReference>
<feature type="region of interest" description="Disordered" evidence="1">
    <location>
        <begin position="223"/>
        <end position="242"/>
    </location>
</feature>
<sequence length="750" mass="82067">MGIFRFLNPSPVQRSVAFGMIAAMIVCGNAESRFLSAADETSAYQLFVDIHADDGGTGTADHPLPNLEAAKQTIRQRRDSGAWAVGGAVVVNVAPGVYPAESSLGFGAADGGSESAPVIYRSTQPGGATIQGGVTLKASDFRPVRQALDDPATTRMDPGVWDRVLVCDLGDRGMEFPKVPKSYRAVPPAPWLYVDGRPMELARWPNHDDGDGWARFHEAIDTGLGNPDSEDPAKRQLRPGSFRFDDPRPARWDIQRGVWLCGYWTHDWSDEVIQIAQYDPAEKAIQLAAPHHYGIKGKTWGNSQRRFFAVNVLSELDAPGEWYLDRQQQRLFLDPPTGFADSSITLATLTEPILKIEQAKHLRFEGFTIECGHGDAIDVRDGHDVRIAGCTIRNMGAGGVRVTGSENQVRSCDLYQLGTFGISLSGGDRKQLTMAGNVADNNHVHHYGLFQRTYAAGISAGGCGQKITNNLIHDAPHNAIRYGGNEHRIERNEIHHVVLETGDAGAFYTGRDWTSQGNVLRHNYIHDLGVGNTDHVNTMAIYLDDCDSGDTLEGNIMVRAGRAVMIGGGRDNKVVNNLVIDCPIGIHLDSRGMTWSQWNNPEHPSWMLEDKALALGYQSPIWAQRYPSLAKIMADSPKEPLHNRFARNVFVDCDRRVCQFDSNVMKLLGKLDVADNVAVSSTGSSASTVKIADLAGFANQDATIDASGDDKVGAYLKQQDASGWMGIDGWEPIPVDRIGLRKDAYRKTLP</sequence>
<dbReference type="Proteomes" id="UP000317238">
    <property type="component" value="Unassembled WGS sequence"/>
</dbReference>
<evidence type="ECO:0000256" key="1">
    <source>
        <dbReference type="SAM" id="MobiDB-lite"/>
    </source>
</evidence>
<evidence type="ECO:0000259" key="2">
    <source>
        <dbReference type="Pfam" id="PF13229"/>
    </source>
</evidence>
<evidence type="ECO:0000313" key="3">
    <source>
        <dbReference type="EMBL" id="TWT68900.1"/>
    </source>
</evidence>
<dbReference type="InterPro" id="IPR011050">
    <property type="entry name" value="Pectin_lyase_fold/virulence"/>
</dbReference>
<comment type="caution">
    <text evidence="3">The sequence shown here is derived from an EMBL/GenBank/DDBJ whole genome shotgun (WGS) entry which is preliminary data.</text>
</comment>
<dbReference type="SMART" id="SM00710">
    <property type="entry name" value="PbH1"/>
    <property type="match status" value="6"/>
</dbReference>
<dbReference type="AlphaFoldDB" id="A0A5C5Y188"/>
<gene>
    <name evidence="3" type="ORF">Pan14r_11830</name>
</gene>
<proteinExistence type="predicted"/>
<dbReference type="InterPro" id="IPR039448">
    <property type="entry name" value="Beta_helix"/>
</dbReference>